<dbReference type="NCBIfam" id="NF000818">
    <property type="entry name" value="PRK00062.1"/>
    <property type="match status" value="1"/>
</dbReference>
<dbReference type="InterPro" id="IPR015424">
    <property type="entry name" value="PyrdxlP-dep_Trfase"/>
</dbReference>
<evidence type="ECO:0000313" key="8">
    <source>
        <dbReference type="EMBL" id="SDX40662.1"/>
    </source>
</evidence>
<dbReference type="Gene3D" id="3.40.640.10">
    <property type="entry name" value="Type I PLP-dependent aspartate aminotransferase-like (Major domain)"/>
    <property type="match status" value="1"/>
</dbReference>
<reference evidence="9" key="1">
    <citation type="submission" date="2016-10" db="EMBL/GenBank/DDBJ databases">
        <authorList>
            <person name="Varghese N."/>
            <person name="Submissions S."/>
        </authorList>
    </citation>
    <scope>NUCLEOTIDE SEQUENCE [LARGE SCALE GENOMIC DNA]</scope>
    <source>
        <strain evidence="9">DSM 173</strain>
    </source>
</reference>
<comment type="similarity">
    <text evidence="3 7">Belongs to the class-III pyridoxal-phosphate-dependent aminotransferase family. HemL subfamily.</text>
</comment>
<dbReference type="GO" id="GO:0042286">
    <property type="term" value="F:glutamate-1-semialdehyde 2,1-aminomutase activity"/>
    <property type="evidence" value="ECO:0007669"/>
    <property type="project" value="UniProtKB-UniRule"/>
</dbReference>
<evidence type="ECO:0000256" key="2">
    <source>
        <dbReference type="ARBA" id="ARBA00004819"/>
    </source>
</evidence>
<keyword evidence="7" id="KW-0963">Cytoplasm</keyword>
<dbReference type="InterPro" id="IPR049704">
    <property type="entry name" value="Aminotrans_3_PPA_site"/>
</dbReference>
<dbReference type="CDD" id="cd00610">
    <property type="entry name" value="OAT_like"/>
    <property type="match status" value="1"/>
</dbReference>
<dbReference type="InterPro" id="IPR004639">
    <property type="entry name" value="4pyrrol_synth_GluAld_NH2Trfase"/>
</dbReference>
<evidence type="ECO:0000256" key="7">
    <source>
        <dbReference type="HAMAP-Rule" id="MF_00375"/>
    </source>
</evidence>
<dbReference type="SUPFAM" id="SSF53383">
    <property type="entry name" value="PLP-dependent transferases"/>
    <property type="match status" value="1"/>
</dbReference>
<proteinExistence type="inferred from homology"/>
<accession>A0A1H3BFC5</accession>
<evidence type="ECO:0000256" key="5">
    <source>
        <dbReference type="ARBA" id="ARBA00023235"/>
    </source>
</evidence>
<comment type="subcellular location">
    <subcellularLocation>
        <location evidence="7">Cytoplasm</location>
    </subcellularLocation>
</comment>
<dbReference type="PANTHER" id="PTHR43713">
    <property type="entry name" value="GLUTAMATE-1-SEMIALDEHYDE 2,1-AMINOMUTASE"/>
    <property type="match status" value="1"/>
</dbReference>
<name>A0A1H3BFC5_ALLWA</name>
<dbReference type="EMBL" id="FNOW01000003">
    <property type="protein sequence ID" value="SDX40662.1"/>
    <property type="molecule type" value="Genomic_DNA"/>
</dbReference>
<dbReference type="FunFam" id="3.40.640.10:FF:000021">
    <property type="entry name" value="Glutamate-1-semialdehyde 2,1-aminomutase"/>
    <property type="match status" value="1"/>
</dbReference>
<evidence type="ECO:0000256" key="3">
    <source>
        <dbReference type="ARBA" id="ARBA00008981"/>
    </source>
</evidence>
<dbReference type="GO" id="GO:0030170">
    <property type="term" value="F:pyridoxal phosphate binding"/>
    <property type="evidence" value="ECO:0007669"/>
    <property type="project" value="InterPro"/>
</dbReference>
<dbReference type="STRING" id="61595.SAMN05421644_10311"/>
<dbReference type="AlphaFoldDB" id="A0A1H3BFC5"/>
<dbReference type="InterPro" id="IPR015422">
    <property type="entry name" value="PyrdxlP-dep_Trfase_small"/>
</dbReference>
<organism evidence="8 9">
    <name type="scientific">Allochromatium warmingii</name>
    <name type="common">Chromatium warmingii</name>
    <dbReference type="NCBI Taxonomy" id="61595"/>
    <lineage>
        <taxon>Bacteria</taxon>
        <taxon>Pseudomonadati</taxon>
        <taxon>Pseudomonadota</taxon>
        <taxon>Gammaproteobacteria</taxon>
        <taxon>Chromatiales</taxon>
        <taxon>Chromatiaceae</taxon>
        <taxon>Allochromatium</taxon>
    </lineage>
</organism>
<keyword evidence="5 7" id="KW-0413">Isomerase</keyword>
<comment type="cofactor">
    <cofactor evidence="1 7">
        <name>pyridoxal 5'-phosphate</name>
        <dbReference type="ChEBI" id="CHEBI:597326"/>
    </cofactor>
</comment>
<evidence type="ECO:0000256" key="4">
    <source>
        <dbReference type="ARBA" id="ARBA00022898"/>
    </source>
</evidence>
<protein>
    <recommendedName>
        <fullName evidence="7">Glutamate-1-semialdehyde 2,1-aminomutase</fullName>
        <shortName evidence="7">GSA</shortName>
        <ecNumber evidence="7">5.4.3.8</ecNumber>
    </recommendedName>
    <alternativeName>
        <fullName evidence="7">Glutamate-1-semialdehyde aminotransferase</fullName>
        <shortName evidence="7">GSA-AT</shortName>
    </alternativeName>
</protein>
<dbReference type="OrthoDB" id="9770449at2"/>
<comment type="subunit">
    <text evidence="7">Homodimer.</text>
</comment>
<dbReference type="Pfam" id="PF00202">
    <property type="entry name" value="Aminotran_3"/>
    <property type="match status" value="1"/>
</dbReference>
<comment type="catalytic activity">
    <reaction evidence="7">
        <text>(S)-4-amino-5-oxopentanoate = 5-aminolevulinate</text>
        <dbReference type="Rhea" id="RHEA:14265"/>
        <dbReference type="ChEBI" id="CHEBI:57501"/>
        <dbReference type="ChEBI" id="CHEBI:356416"/>
        <dbReference type="EC" id="5.4.3.8"/>
    </reaction>
</comment>
<dbReference type="UniPathway" id="UPA00251">
    <property type="reaction ID" value="UER00317"/>
</dbReference>
<keyword evidence="4 7" id="KW-0663">Pyridoxal phosphate</keyword>
<keyword evidence="9" id="KW-1185">Reference proteome</keyword>
<dbReference type="GO" id="GO:0006782">
    <property type="term" value="P:protoporphyrinogen IX biosynthetic process"/>
    <property type="evidence" value="ECO:0007669"/>
    <property type="project" value="UniProtKB-UniRule"/>
</dbReference>
<dbReference type="Gene3D" id="3.90.1150.10">
    <property type="entry name" value="Aspartate Aminotransferase, domain 1"/>
    <property type="match status" value="1"/>
</dbReference>
<sequence length="429" mass="45188">MSRSHDLFAAAQRHIPGGVNSPVRAFRGVGGDPVFFESAAGPYAVDADGQRYIDYVGSWGPMILGHAHPEVLAAVRERLDKGLSFGAPTELETIMADKVCELVPSMDMVRMVSSGTEATMSALRLARGYTGRDKIVKFEGCYHGHADSLLVKAGSGALTFGEPSSPGVPAALAELTITLRYNDLAQVRETFADIGSEIACIIVEPVAGNMNCIPPLPGFLEGLREVCDQYGAVLIFDEVMTGFRVALGGAQGYYGIKPDLTALGKVIGGGMPVGAFGGKQEIMSRLSPLGPIYQAGTLSGNPIAMAAGLKTLELISAPGFYDELSGKVMTLMNGLRERAAAAGVPLTTNQAGGMFGIFFTAQQVTNYEQATACNQEQFKAFFHGMLERGVYLAPSAFEAGFVSIMHTAEHIQATLDAAAETFAVIAANG</sequence>
<dbReference type="HAMAP" id="MF_00375">
    <property type="entry name" value="HemL_aminotrans_3"/>
    <property type="match status" value="1"/>
</dbReference>
<keyword evidence="6 7" id="KW-0627">Porphyrin biosynthesis</keyword>
<evidence type="ECO:0000256" key="1">
    <source>
        <dbReference type="ARBA" id="ARBA00001933"/>
    </source>
</evidence>
<dbReference type="Proteomes" id="UP000198672">
    <property type="component" value="Unassembled WGS sequence"/>
</dbReference>
<dbReference type="InterPro" id="IPR005814">
    <property type="entry name" value="Aminotrans_3"/>
</dbReference>
<dbReference type="NCBIfam" id="TIGR00713">
    <property type="entry name" value="hemL"/>
    <property type="match status" value="1"/>
</dbReference>
<feature type="modified residue" description="N6-(pyridoxal phosphate)lysine" evidence="7">
    <location>
        <position position="265"/>
    </location>
</feature>
<dbReference type="GO" id="GO:0005737">
    <property type="term" value="C:cytoplasm"/>
    <property type="evidence" value="ECO:0007669"/>
    <property type="project" value="UniProtKB-SubCell"/>
</dbReference>
<dbReference type="EC" id="5.4.3.8" evidence="7"/>
<dbReference type="PANTHER" id="PTHR43713:SF3">
    <property type="entry name" value="GLUTAMATE-1-SEMIALDEHYDE 2,1-AMINOMUTASE 1, CHLOROPLASTIC-RELATED"/>
    <property type="match status" value="1"/>
</dbReference>
<evidence type="ECO:0000313" key="9">
    <source>
        <dbReference type="Proteomes" id="UP000198672"/>
    </source>
</evidence>
<evidence type="ECO:0000256" key="6">
    <source>
        <dbReference type="ARBA" id="ARBA00023244"/>
    </source>
</evidence>
<dbReference type="PROSITE" id="PS00600">
    <property type="entry name" value="AA_TRANSFER_CLASS_3"/>
    <property type="match status" value="1"/>
</dbReference>
<dbReference type="GO" id="GO:0008483">
    <property type="term" value="F:transaminase activity"/>
    <property type="evidence" value="ECO:0007669"/>
    <property type="project" value="InterPro"/>
</dbReference>
<dbReference type="RefSeq" id="WP_091331742.1">
    <property type="nucleotide sequence ID" value="NZ_FNOW01000003.1"/>
</dbReference>
<comment type="pathway">
    <text evidence="2">Porphyrin-containing compound metabolism; protoporphyrin-IX biosynthesis; 5-aminolevulinate from L-glutamyl-tRNA(Glu): step 2/2.</text>
</comment>
<gene>
    <name evidence="7" type="primary">hemL</name>
    <name evidence="8" type="ORF">SAMN05421644_10311</name>
</gene>
<dbReference type="InterPro" id="IPR015421">
    <property type="entry name" value="PyrdxlP-dep_Trfase_major"/>
</dbReference>